<dbReference type="eggNOG" id="ENOG502TKJA">
    <property type="taxonomic scope" value="Eukaryota"/>
</dbReference>
<dbReference type="InterPro" id="IPR036085">
    <property type="entry name" value="PAZ_dom_sf"/>
</dbReference>
<evidence type="ECO:0000313" key="2">
    <source>
        <dbReference type="Proteomes" id="UP000008068"/>
    </source>
</evidence>
<evidence type="ECO:0000313" key="1">
    <source>
        <dbReference type="EMBL" id="EGT60094.1"/>
    </source>
</evidence>
<dbReference type="InParanoid" id="G0NGJ0"/>
<protein>
    <submittedName>
        <fullName evidence="1">Uncharacterized protein</fullName>
    </submittedName>
</protein>
<dbReference type="EMBL" id="GL379881">
    <property type="protein sequence ID" value="EGT60094.1"/>
    <property type="molecule type" value="Genomic_DNA"/>
</dbReference>
<proteinExistence type="predicted"/>
<gene>
    <name evidence="1" type="ORF">CAEBREN_16380</name>
</gene>
<dbReference type="HOGENOM" id="CLU_2123253_0_0_1"/>
<sequence length="114" mass="13839">MYTQTLIDFLRERMDRLFLTWPVDILNSRLRRLGKQRVSFNHRGGEEHCFLRLHTISPRFMWFYWEEEQRFVCVTDYMQIKYGRRPVDCALMVELVGVRPGELLPLDFVNINLV</sequence>
<dbReference type="SUPFAM" id="SSF101690">
    <property type="entry name" value="PAZ domain"/>
    <property type="match status" value="1"/>
</dbReference>
<name>G0NGJ0_CAEBE</name>
<organism evidence="2">
    <name type="scientific">Caenorhabditis brenneri</name>
    <name type="common">Nematode worm</name>
    <dbReference type="NCBI Taxonomy" id="135651"/>
    <lineage>
        <taxon>Eukaryota</taxon>
        <taxon>Metazoa</taxon>
        <taxon>Ecdysozoa</taxon>
        <taxon>Nematoda</taxon>
        <taxon>Chromadorea</taxon>
        <taxon>Rhabditida</taxon>
        <taxon>Rhabditina</taxon>
        <taxon>Rhabditomorpha</taxon>
        <taxon>Rhabditoidea</taxon>
        <taxon>Rhabditidae</taxon>
        <taxon>Peloderinae</taxon>
        <taxon>Caenorhabditis</taxon>
    </lineage>
</organism>
<reference evidence="2" key="1">
    <citation type="submission" date="2011-07" db="EMBL/GenBank/DDBJ databases">
        <authorList>
            <consortium name="Caenorhabditis brenneri Sequencing and Analysis Consortium"/>
            <person name="Wilson R.K."/>
        </authorList>
    </citation>
    <scope>NUCLEOTIDE SEQUENCE [LARGE SCALE GENOMIC DNA]</scope>
    <source>
        <strain evidence="2">PB2801</strain>
    </source>
</reference>
<dbReference type="AlphaFoldDB" id="G0NGJ0"/>
<accession>G0NGJ0</accession>
<keyword evidence="2" id="KW-1185">Reference proteome</keyword>
<dbReference type="Proteomes" id="UP000008068">
    <property type="component" value="Unassembled WGS sequence"/>
</dbReference>